<evidence type="ECO:0000313" key="3">
    <source>
        <dbReference type="EMBL" id="RAV09932.1"/>
    </source>
</evidence>
<dbReference type="Gene3D" id="2.160.20.10">
    <property type="entry name" value="Single-stranded right-handed beta-helix, Pectin lyase-like"/>
    <property type="match status" value="2"/>
</dbReference>
<dbReference type="OrthoDB" id="9808066at2"/>
<dbReference type="InterPro" id="IPR008979">
    <property type="entry name" value="Galactose-bd-like_sf"/>
</dbReference>
<proteinExistence type="predicted"/>
<protein>
    <recommendedName>
        <fullName evidence="2">F5/8 type C domain-containing protein</fullName>
    </recommendedName>
</protein>
<dbReference type="Gene3D" id="2.60.120.260">
    <property type="entry name" value="Galactose-binding domain-like"/>
    <property type="match status" value="3"/>
</dbReference>
<dbReference type="SUPFAM" id="SSF51126">
    <property type="entry name" value="Pectin lyase-like"/>
    <property type="match status" value="1"/>
</dbReference>
<dbReference type="PROSITE" id="PS50022">
    <property type="entry name" value="FA58C_3"/>
    <property type="match status" value="2"/>
</dbReference>
<evidence type="ECO:0000313" key="4">
    <source>
        <dbReference type="Proteomes" id="UP000250369"/>
    </source>
</evidence>
<dbReference type="EMBL" id="QMFB01000046">
    <property type="protein sequence ID" value="RAV09932.1"/>
    <property type="molecule type" value="Genomic_DNA"/>
</dbReference>
<dbReference type="SMART" id="SM00710">
    <property type="entry name" value="PbH1"/>
    <property type="match status" value="6"/>
</dbReference>
<accession>A0A329LS25</accession>
<dbReference type="InterPro" id="IPR006626">
    <property type="entry name" value="PbH1"/>
</dbReference>
<dbReference type="InterPro" id="IPR011050">
    <property type="entry name" value="Pectin_lyase_fold/virulence"/>
</dbReference>
<gene>
    <name evidence="3" type="ORF">DQG23_38790</name>
</gene>
<dbReference type="Proteomes" id="UP000250369">
    <property type="component" value="Unassembled WGS sequence"/>
</dbReference>
<feature type="signal peptide" evidence="1">
    <location>
        <begin position="1"/>
        <end position="30"/>
    </location>
</feature>
<evidence type="ECO:0000259" key="2">
    <source>
        <dbReference type="PROSITE" id="PS50022"/>
    </source>
</evidence>
<dbReference type="AlphaFoldDB" id="A0A329LS25"/>
<keyword evidence="1" id="KW-0732">Signal</keyword>
<dbReference type="Pfam" id="PF00754">
    <property type="entry name" value="F5_F8_type_C"/>
    <property type="match status" value="2"/>
</dbReference>
<dbReference type="PANTHER" id="PTHR36453:SF1">
    <property type="entry name" value="RIGHT HANDED BETA HELIX DOMAIN-CONTAINING PROTEIN"/>
    <property type="match status" value="1"/>
</dbReference>
<dbReference type="InterPro" id="IPR000421">
    <property type="entry name" value="FA58C"/>
</dbReference>
<dbReference type="SUPFAM" id="SSF49785">
    <property type="entry name" value="Galactose-binding domain-like"/>
    <property type="match status" value="3"/>
</dbReference>
<name>A0A329LS25_9BACL</name>
<dbReference type="InterPro" id="IPR012334">
    <property type="entry name" value="Pectin_lyas_fold"/>
</dbReference>
<organism evidence="3 4">
    <name type="scientific">Paenibacillus contaminans</name>
    <dbReference type="NCBI Taxonomy" id="450362"/>
    <lineage>
        <taxon>Bacteria</taxon>
        <taxon>Bacillati</taxon>
        <taxon>Bacillota</taxon>
        <taxon>Bacilli</taxon>
        <taxon>Bacillales</taxon>
        <taxon>Paenibacillaceae</taxon>
        <taxon>Paenibacillus</taxon>
    </lineage>
</organism>
<dbReference type="InterPro" id="IPR048482">
    <property type="entry name" value="GH141_ins"/>
</dbReference>
<sequence>MMPNTVKKSVFFMISLLLCFGMIPSMPVQAAVQAAYYVDPANGSDSNPGTLAQPFQSVGKARNVVRTVNASMTGDIVIYLRGGTYTLMDTLQLDAGDSGSNGYSIVYRNYPGETPVLSGGQPITGWTLHDSAKDIWQADADPALETRQLYVNDTRAIRARSSGGLPGANVNSTGYTTTDTNMHTWSNISDVEFVYKIAWVELRVGIASISGTTITMKQPAWDMAYNIGGVTIKNNSPNPTYMENAYAFLDDPGEWYLDRTANKLYYKPKPGENMSSASVVAAKLEKLVDGAGTVESPIHHIRFEGITFAHATWLEPNGDNGFAQIQASTLTKPYAQPIYGYEMDNRVIVPANLSFTTAQNIVFERNKFVHLGASGLGFSAGSRNNVISGNIFTDISGSGIQIGGISMNDNYPQDDRYLVKNHQITNNYIHNVAAEYRGCVGIFVGYTEATVISHNEISDLPYTAISLGYGWGDRDFAEKPDVVSQAGDRWRIEHNVPGANKNNVVSHNHIYNIMTYLRDGGGIYNLGAQPGGVIEGNYVHGVHDEFGAIYLDSGSRYMAVSNNILHSYVTNFINGGNDNDIEFNYWTVDNGYWWQRTGLTANNYTIGKGNVPSSILDNVGLEPAYQDLLPRTTVNYALGKPAAAYFNDGTGAAMHAGAEAYKAVDGNPATYALASGQVAWTYEVDLGNTYNLDRVVTTFAENPPTSTDLWATDYEIQVSEAGGNGNFTTVKSVTGSNGGRSEQTFTPVNARYVRIKAVKPDGLNQPGTQMAIAELEVYGTKTFTPAPLPNRLPAAVPIYNRALAQKAAGYYNDGSPALMQANSGADKAVDGDPLTSAIAANQYAWTLEVDLGDVYNINRVKTVFSPFNYATDYEIQVSVTGGNGNFTAVKTITGGTGGADVQTFAPAAARYVRIKALKPDGAGQTGAQMAISELEVFEYFNYAYKKPTLVYYSDGTPAVMQAGAEAANAVDADTTTSAIAANQYAWSQVVDLGAVVDVDRIEVLFGPNNWATSFEIAVSATSPTSDYMLLTGVTDYGVTDGRRSITRFITTPPTYMEPAHVEARYVRVKGIKPDGAGQPGNQMAISELLVYAGNRALTMSQKTDSAIADKYYYRNISNQSFTFQAGDVISYDVKLSTDSEAIGGIDIRTSDNMAFRNTSWQDQNGISGAPTADLRAKAFGKWYHREMTVPASMVGKTSASWSLAFENDAVSELLQASYDNIKVIRAGVPVLTVYRSGNPAVNAVERSSHYVTDAPTGMMNRN</sequence>
<keyword evidence="4" id="KW-1185">Reference proteome</keyword>
<feature type="domain" description="F5/8 type C" evidence="2">
    <location>
        <begin position="633"/>
        <end position="780"/>
    </location>
</feature>
<dbReference type="Pfam" id="PF21231">
    <property type="entry name" value="GH141_M"/>
    <property type="match status" value="1"/>
</dbReference>
<feature type="domain" description="F5/8 type C" evidence="2">
    <location>
        <begin position="847"/>
        <end position="939"/>
    </location>
</feature>
<dbReference type="PANTHER" id="PTHR36453">
    <property type="entry name" value="SECRETED PROTEIN-RELATED"/>
    <property type="match status" value="1"/>
</dbReference>
<dbReference type="RefSeq" id="WP_113036414.1">
    <property type="nucleotide sequence ID" value="NZ_QMFB01000046.1"/>
</dbReference>
<evidence type="ECO:0000256" key="1">
    <source>
        <dbReference type="SAM" id="SignalP"/>
    </source>
</evidence>
<comment type="caution">
    <text evidence="3">The sequence shown here is derived from an EMBL/GenBank/DDBJ whole genome shotgun (WGS) entry which is preliminary data.</text>
</comment>
<reference evidence="3 4" key="1">
    <citation type="journal article" date="2009" name="Int. J. Syst. Evol. Microbiol.">
        <title>Paenibacillus contaminans sp. nov., isolated from a contaminated laboratory plate.</title>
        <authorList>
            <person name="Chou J.H."/>
            <person name="Lee J.H."/>
            <person name="Lin M.C."/>
            <person name="Chang P.S."/>
            <person name="Arun A.B."/>
            <person name="Young C.C."/>
            <person name="Chen W.M."/>
        </authorList>
    </citation>
    <scope>NUCLEOTIDE SEQUENCE [LARGE SCALE GENOMIC DNA]</scope>
    <source>
        <strain evidence="3 4">CKOBP-6</strain>
    </source>
</reference>
<feature type="chain" id="PRO_5016283250" description="F5/8 type C domain-containing protein" evidence="1">
    <location>
        <begin position="31"/>
        <end position="1262"/>
    </location>
</feature>